<proteinExistence type="predicted"/>
<dbReference type="HOGENOM" id="CLU_025147_0_0_1"/>
<comment type="caution">
    <text evidence="1">The sequence shown here is derived from an EMBL/GenBank/DDBJ whole genome shotgun (WGS) entry which is preliminary data.</text>
</comment>
<name>V2WM42_MONRO</name>
<dbReference type="KEGG" id="mrr:Moror_10884"/>
<sequence length="604" mass="70310">MSIQSSHRLAIEHSHLTNVGRDQHNNNVQGDLIQYFNREERQEWTIWDDYHNVPTCKIRLKRRVGETLVQRLDQKKWRHLNAYRKISIASISDEDKDSEFLYVLYSGPDAFKAFQQDFEQFSCIKDINYVQLYGYNRGTTLPALVFHDAPVPFSRIFEQHQFSPLLNIYIEHQVGMPEIASSFVDFRELWINPGTGQVFRGPFVKWSQNLQYFVYGLGSNLTSNNPPLSLQTYSDSTAVFNYLIQTLTTYNILQGINWSGRGTSESIANENIASALSSLPGTIYNRAHQEIITRCPRDRKEWYYRLWHQHNMSDAMWESRVHMGNGTVRFTVLPSDIQDLQNQKLWLCYDLSKEWEKFAESWLSQAHSVFSQLGICENEWEEYTILGSFWLILECQNGHPLQNNRNIPANKPLYLFILPIPRPIDSETIWSSWVMRSKYFWSFDSYGHKEMAEHLQVFLGLPSFTYQIKVWHKWWDYTAYDAIQQLCVSKGFDPKTLSLTQSLEFPILEIVGDEQRFEEVQDAALLSETTSFPSPVIEAHASTQSGIDSGDSPATLIHNGSHMAKDFRYQISTDSSLTRASKQWSIEKRMKNALTKVFKMPKKS</sequence>
<dbReference type="OrthoDB" id="10623978at2759"/>
<evidence type="ECO:0000313" key="1">
    <source>
        <dbReference type="EMBL" id="ESK87933.1"/>
    </source>
</evidence>
<reference evidence="1 2" key="1">
    <citation type="journal article" date="2014" name="BMC Genomics">
        <title>Genome and secretome analysis of the hemibiotrophic fungal pathogen, Moniliophthora roreri, which causes frosty pod rot disease of cacao: mechanisms of the biotrophic and necrotrophic phases.</title>
        <authorList>
            <person name="Meinhardt L.W."/>
            <person name="Costa G.G.L."/>
            <person name="Thomazella D.P.T."/>
            <person name="Teixeira P.J.P.L."/>
            <person name="Carazzolle M.F."/>
            <person name="Schuster S.C."/>
            <person name="Carlson J.E."/>
            <person name="Guiltinan M.J."/>
            <person name="Mieczkowski P."/>
            <person name="Farmer A."/>
            <person name="Ramaraj T."/>
            <person name="Crozier J."/>
            <person name="Davis R.E."/>
            <person name="Shao J."/>
            <person name="Melnick R.L."/>
            <person name="Pereira G.A.G."/>
            <person name="Bailey B.A."/>
        </authorList>
    </citation>
    <scope>NUCLEOTIDE SEQUENCE [LARGE SCALE GENOMIC DNA]</scope>
    <source>
        <strain evidence="1 2">MCA 2997</strain>
    </source>
</reference>
<protein>
    <submittedName>
        <fullName evidence="1">Uncharacterized protein</fullName>
    </submittedName>
</protein>
<keyword evidence="2" id="KW-1185">Reference proteome</keyword>
<gene>
    <name evidence="1" type="ORF">Moror_10884</name>
</gene>
<dbReference type="Proteomes" id="UP000017559">
    <property type="component" value="Unassembled WGS sequence"/>
</dbReference>
<dbReference type="AlphaFoldDB" id="V2WM42"/>
<accession>V2WM42</accession>
<evidence type="ECO:0000313" key="2">
    <source>
        <dbReference type="Proteomes" id="UP000017559"/>
    </source>
</evidence>
<organism evidence="1 2">
    <name type="scientific">Moniliophthora roreri (strain MCA 2997)</name>
    <name type="common">Cocoa frosty pod rot fungus</name>
    <name type="synonym">Crinipellis roreri</name>
    <dbReference type="NCBI Taxonomy" id="1381753"/>
    <lineage>
        <taxon>Eukaryota</taxon>
        <taxon>Fungi</taxon>
        <taxon>Dikarya</taxon>
        <taxon>Basidiomycota</taxon>
        <taxon>Agaricomycotina</taxon>
        <taxon>Agaricomycetes</taxon>
        <taxon>Agaricomycetidae</taxon>
        <taxon>Agaricales</taxon>
        <taxon>Marasmiineae</taxon>
        <taxon>Marasmiaceae</taxon>
        <taxon>Moniliophthora</taxon>
    </lineage>
</organism>
<dbReference type="EMBL" id="AWSO01000721">
    <property type="protein sequence ID" value="ESK87933.1"/>
    <property type="molecule type" value="Genomic_DNA"/>
</dbReference>